<organism evidence="2 3">
    <name type="scientific">Panicum miliaceum</name>
    <name type="common">Proso millet</name>
    <name type="synonym">Broomcorn millet</name>
    <dbReference type="NCBI Taxonomy" id="4540"/>
    <lineage>
        <taxon>Eukaryota</taxon>
        <taxon>Viridiplantae</taxon>
        <taxon>Streptophyta</taxon>
        <taxon>Embryophyta</taxon>
        <taxon>Tracheophyta</taxon>
        <taxon>Spermatophyta</taxon>
        <taxon>Magnoliopsida</taxon>
        <taxon>Liliopsida</taxon>
        <taxon>Poales</taxon>
        <taxon>Poaceae</taxon>
        <taxon>PACMAD clade</taxon>
        <taxon>Panicoideae</taxon>
        <taxon>Panicodae</taxon>
        <taxon>Paniceae</taxon>
        <taxon>Panicinae</taxon>
        <taxon>Panicum</taxon>
        <taxon>Panicum sect. Panicum</taxon>
    </lineage>
</organism>
<dbReference type="OrthoDB" id="639207at2759"/>
<accession>A0A3L6PMN1</accession>
<evidence type="ECO:0000313" key="2">
    <source>
        <dbReference type="EMBL" id="RLM58875.1"/>
    </source>
</evidence>
<evidence type="ECO:0000259" key="1">
    <source>
        <dbReference type="Pfam" id="PF12274"/>
    </source>
</evidence>
<dbReference type="PANTHER" id="PTHR33120:SF5">
    <property type="entry name" value="PIR2-LIKE HELICAL DOMAIN-CONTAINING PROTEIN"/>
    <property type="match status" value="1"/>
</dbReference>
<reference evidence="3" key="1">
    <citation type="journal article" date="2019" name="Nat. Commun.">
        <title>The genome of broomcorn millet.</title>
        <authorList>
            <person name="Zou C."/>
            <person name="Miki D."/>
            <person name="Li D."/>
            <person name="Tang Q."/>
            <person name="Xiao L."/>
            <person name="Rajput S."/>
            <person name="Deng P."/>
            <person name="Jia W."/>
            <person name="Huang R."/>
            <person name="Zhang M."/>
            <person name="Sun Y."/>
            <person name="Hu J."/>
            <person name="Fu X."/>
            <person name="Schnable P.S."/>
            <person name="Li F."/>
            <person name="Zhang H."/>
            <person name="Feng B."/>
            <person name="Zhu X."/>
            <person name="Liu R."/>
            <person name="Schnable J.C."/>
            <person name="Zhu J.-K."/>
            <person name="Zhang H."/>
        </authorList>
    </citation>
    <scope>NUCLEOTIDE SEQUENCE [LARGE SCALE GENOMIC DNA]</scope>
</reference>
<comment type="caution">
    <text evidence="2">The sequence shown here is derived from an EMBL/GenBank/DDBJ whole genome shotgun (WGS) entry which is preliminary data.</text>
</comment>
<name>A0A3L6PMN1_PANMI</name>
<dbReference type="AlphaFoldDB" id="A0A3L6PMN1"/>
<evidence type="ECO:0000313" key="3">
    <source>
        <dbReference type="Proteomes" id="UP000275267"/>
    </source>
</evidence>
<dbReference type="InterPro" id="IPR022059">
    <property type="entry name" value="DUF3615"/>
</dbReference>
<gene>
    <name evidence="2" type="ORF">C2845_PM18G01350</name>
</gene>
<protein>
    <recommendedName>
        <fullName evidence="1">DUF3615 domain-containing protein</fullName>
    </recommendedName>
</protein>
<feature type="domain" description="DUF3615" evidence="1">
    <location>
        <begin position="14"/>
        <end position="110"/>
    </location>
</feature>
<dbReference type="Pfam" id="PF12274">
    <property type="entry name" value="DUF3615"/>
    <property type="match status" value="1"/>
</dbReference>
<sequence>MLSQAQQRRISRKVEAALNRHLLRDGKPEFDLHIICCVNENVCGPEYCKESEDSLSFAPCKYQYSHVNFFVTRKGSLFSDSCPILFIAEFDNEGDNEHVRCLYCEAPGARVVHPTSEKFHGGGSEFERMIRGEHSLNNDFLICKNEYAVQHMCSVEEDFMYVDVN</sequence>
<proteinExistence type="predicted"/>
<dbReference type="PANTHER" id="PTHR33120">
    <property type="entry name" value="EXPRESSED PROTEIN-RELATED"/>
    <property type="match status" value="1"/>
</dbReference>
<keyword evidence="3" id="KW-1185">Reference proteome</keyword>
<dbReference type="Proteomes" id="UP000275267">
    <property type="component" value="Unassembled WGS sequence"/>
</dbReference>
<dbReference type="EMBL" id="PQIB02000017">
    <property type="protein sequence ID" value="RLM58875.1"/>
    <property type="molecule type" value="Genomic_DNA"/>
</dbReference>